<evidence type="ECO:0000256" key="5">
    <source>
        <dbReference type="ARBA" id="ARBA00023242"/>
    </source>
</evidence>
<proteinExistence type="inferred from homology"/>
<dbReference type="GO" id="GO:0005049">
    <property type="term" value="F:nuclear export signal receptor activity"/>
    <property type="evidence" value="ECO:0007669"/>
    <property type="project" value="InterPro"/>
</dbReference>
<evidence type="ECO:0000259" key="6">
    <source>
        <dbReference type="SMART" id="SM01102"/>
    </source>
</evidence>
<evidence type="ECO:0000313" key="8">
    <source>
        <dbReference type="Proteomes" id="UP000719766"/>
    </source>
</evidence>
<dbReference type="InterPro" id="IPR014877">
    <property type="entry name" value="XPO1_C_dom"/>
</dbReference>
<dbReference type="Pfam" id="PF08767">
    <property type="entry name" value="CRM1_C"/>
    <property type="match status" value="1"/>
</dbReference>
<evidence type="ECO:0000256" key="2">
    <source>
        <dbReference type="ARBA" id="ARBA00009466"/>
    </source>
</evidence>
<dbReference type="GO" id="GO:0005737">
    <property type="term" value="C:cytoplasm"/>
    <property type="evidence" value="ECO:0007669"/>
    <property type="project" value="TreeGrafter"/>
</dbReference>
<dbReference type="AlphaFoldDB" id="A0A9P7AQY3"/>
<dbReference type="Proteomes" id="UP000719766">
    <property type="component" value="Unassembled WGS sequence"/>
</dbReference>
<keyword evidence="3" id="KW-0813">Transport</keyword>
<dbReference type="GeneID" id="64591589"/>
<dbReference type="OrthoDB" id="27218at2759"/>
<evidence type="ECO:0000256" key="1">
    <source>
        <dbReference type="ARBA" id="ARBA00004123"/>
    </source>
</evidence>
<organism evidence="7 8">
    <name type="scientific">Suillus plorans</name>
    <dbReference type="NCBI Taxonomy" id="116603"/>
    <lineage>
        <taxon>Eukaryota</taxon>
        <taxon>Fungi</taxon>
        <taxon>Dikarya</taxon>
        <taxon>Basidiomycota</taxon>
        <taxon>Agaricomycotina</taxon>
        <taxon>Agaricomycetes</taxon>
        <taxon>Agaricomycetidae</taxon>
        <taxon>Boletales</taxon>
        <taxon>Suillineae</taxon>
        <taxon>Suillaceae</taxon>
        <taxon>Suillus</taxon>
    </lineage>
</organism>
<comment type="subcellular location">
    <subcellularLocation>
        <location evidence="1">Nucleus</location>
    </subcellularLocation>
</comment>
<dbReference type="GO" id="GO:0005634">
    <property type="term" value="C:nucleus"/>
    <property type="evidence" value="ECO:0007669"/>
    <property type="project" value="UniProtKB-SubCell"/>
</dbReference>
<keyword evidence="8" id="KW-1185">Reference proteome</keyword>
<accession>A0A9P7AQY3</accession>
<dbReference type="Gene3D" id="1.25.10.10">
    <property type="entry name" value="Leucine-rich Repeat Variant"/>
    <property type="match status" value="1"/>
</dbReference>
<dbReference type="PANTHER" id="PTHR11223">
    <property type="entry name" value="EXPORTIN 1/5"/>
    <property type="match status" value="1"/>
</dbReference>
<dbReference type="GO" id="GO:0000056">
    <property type="term" value="P:ribosomal small subunit export from nucleus"/>
    <property type="evidence" value="ECO:0007669"/>
    <property type="project" value="TreeGrafter"/>
</dbReference>
<dbReference type="PANTHER" id="PTHR11223:SF2">
    <property type="entry name" value="EXPORTIN-1"/>
    <property type="match status" value="1"/>
</dbReference>
<keyword evidence="4" id="KW-0653">Protein transport</keyword>
<keyword evidence="5" id="KW-0539">Nucleus</keyword>
<gene>
    <name evidence="7" type="ORF">HD556DRAFT_1236447</name>
</gene>
<dbReference type="EMBL" id="JABBWE010000025">
    <property type="protein sequence ID" value="KAG1794649.1"/>
    <property type="molecule type" value="Genomic_DNA"/>
</dbReference>
<dbReference type="SMART" id="SM01102">
    <property type="entry name" value="CRM1_C"/>
    <property type="match status" value="1"/>
</dbReference>
<dbReference type="GO" id="GO:0006611">
    <property type="term" value="P:protein export from nucleus"/>
    <property type="evidence" value="ECO:0007669"/>
    <property type="project" value="InterPro"/>
</dbReference>
<evidence type="ECO:0000313" key="7">
    <source>
        <dbReference type="EMBL" id="KAG1794649.1"/>
    </source>
</evidence>
<reference evidence="7" key="1">
    <citation type="journal article" date="2020" name="New Phytol.">
        <title>Comparative genomics reveals dynamic genome evolution in host specialist ectomycorrhizal fungi.</title>
        <authorList>
            <person name="Lofgren L.A."/>
            <person name="Nguyen N.H."/>
            <person name="Vilgalys R."/>
            <person name="Ruytinx J."/>
            <person name="Liao H.L."/>
            <person name="Branco S."/>
            <person name="Kuo A."/>
            <person name="LaButti K."/>
            <person name="Lipzen A."/>
            <person name="Andreopoulos W."/>
            <person name="Pangilinan J."/>
            <person name="Riley R."/>
            <person name="Hundley H."/>
            <person name="Na H."/>
            <person name="Barry K."/>
            <person name="Grigoriev I.V."/>
            <person name="Stajich J.E."/>
            <person name="Kennedy P.G."/>
        </authorList>
    </citation>
    <scope>NUCLEOTIDE SEQUENCE</scope>
    <source>
        <strain evidence="7">S12</strain>
    </source>
</reference>
<evidence type="ECO:0000256" key="4">
    <source>
        <dbReference type="ARBA" id="ARBA00022927"/>
    </source>
</evidence>
<name>A0A9P7AQY3_9AGAM</name>
<evidence type="ECO:0000256" key="3">
    <source>
        <dbReference type="ARBA" id="ARBA00022448"/>
    </source>
</evidence>
<protein>
    <submittedName>
        <fullName evidence="7">CRM1 C-terminal domain-containing protein</fullName>
    </submittedName>
</protein>
<comment type="similarity">
    <text evidence="2">Belongs to the exportin family.</text>
</comment>
<dbReference type="RefSeq" id="XP_041160760.1">
    <property type="nucleotide sequence ID" value="XM_041297825.1"/>
</dbReference>
<comment type="caution">
    <text evidence="7">The sequence shown here is derived from an EMBL/GenBank/DDBJ whole genome shotgun (WGS) entry which is preliminary data.</text>
</comment>
<dbReference type="InterPro" id="IPR045065">
    <property type="entry name" value="XPO1/5"/>
</dbReference>
<dbReference type="GO" id="GO:0000055">
    <property type="term" value="P:ribosomal large subunit export from nucleus"/>
    <property type="evidence" value="ECO:0007669"/>
    <property type="project" value="TreeGrafter"/>
</dbReference>
<dbReference type="SUPFAM" id="SSF48371">
    <property type="entry name" value="ARM repeat"/>
    <property type="match status" value="1"/>
</dbReference>
<dbReference type="InterPro" id="IPR016024">
    <property type="entry name" value="ARM-type_fold"/>
</dbReference>
<sequence length="210" mass="23551">MCFLILESSPRTKNFTALLGIPPQQFKLFMDSIIWAIKHTMCDIADTGLNLCLDVVNNFAGAETAVSNAFFQQYFLSIVQDIFFVLTDTDHKSGFKLQSLLLARMFQLVETNQIQAPLFDPAQMADPTVSNSVFLKEYCANLLKTAFPHVQNSQVQVFVSGLGEFHGDINRSKLALRDFLIQLKEISSGNNAELFLEEKEAEAQMKAQAE</sequence>
<dbReference type="InterPro" id="IPR011989">
    <property type="entry name" value="ARM-like"/>
</dbReference>
<feature type="domain" description="Exportin-1 C-terminal" evidence="6">
    <location>
        <begin position="1"/>
        <end position="188"/>
    </location>
</feature>